<keyword evidence="3" id="KW-1185">Reference proteome</keyword>
<comment type="caution">
    <text evidence="2">The sequence shown here is derived from an EMBL/GenBank/DDBJ whole genome shotgun (WGS) entry which is preliminary data.</text>
</comment>
<organism evidence="2 3">
    <name type="scientific">Bradyrhizobium forestalis</name>
    <dbReference type="NCBI Taxonomy" id="1419263"/>
    <lineage>
        <taxon>Bacteria</taxon>
        <taxon>Pseudomonadati</taxon>
        <taxon>Pseudomonadota</taxon>
        <taxon>Alphaproteobacteria</taxon>
        <taxon>Hyphomicrobiales</taxon>
        <taxon>Nitrobacteraceae</taxon>
        <taxon>Bradyrhizobium</taxon>
    </lineage>
</organism>
<feature type="domain" description="Glycosyl transferase family 1" evidence="1">
    <location>
        <begin position="219"/>
        <end position="367"/>
    </location>
</feature>
<reference evidence="2 3" key="1">
    <citation type="submission" date="2017-11" db="EMBL/GenBank/DDBJ databases">
        <title>Bradyrhizobium forestalis sp. nov., an efficient nitrogen-fixing bacterium isolated from nodules of forest legume species in the Amazon.</title>
        <authorList>
            <person name="Costa E.M."/>
            <person name="Guimaraes A."/>
            <person name="Carvalho T.S."/>
            <person name="Rodrigues T.L."/>
            <person name="Ribeiro P.R.A."/>
            <person name="Lebbe L."/>
            <person name="Willems A."/>
            <person name="Moreira F.M.S."/>
        </authorList>
    </citation>
    <scope>NUCLEOTIDE SEQUENCE [LARGE SCALE GENOMIC DNA]</scope>
    <source>
        <strain evidence="2 3">INPA54B</strain>
    </source>
</reference>
<dbReference type="OrthoDB" id="9801609at2"/>
<evidence type="ECO:0000313" key="2">
    <source>
        <dbReference type="EMBL" id="PJG53261.1"/>
    </source>
</evidence>
<dbReference type="PANTHER" id="PTHR46401:SF8">
    <property type="entry name" value="BLL6006 PROTEIN"/>
    <property type="match status" value="1"/>
</dbReference>
<protein>
    <submittedName>
        <fullName evidence="2">Glycosyltransferase family 1 protein</fullName>
    </submittedName>
</protein>
<dbReference type="RefSeq" id="WP_100233894.1">
    <property type="nucleotide sequence ID" value="NZ_PGVG01000018.1"/>
</dbReference>
<dbReference type="InterPro" id="IPR001296">
    <property type="entry name" value="Glyco_trans_1"/>
</dbReference>
<dbReference type="AlphaFoldDB" id="A0A2M8R614"/>
<dbReference type="Gene3D" id="3.40.50.2000">
    <property type="entry name" value="Glycogen Phosphorylase B"/>
    <property type="match status" value="1"/>
</dbReference>
<dbReference type="Pfam" id="PF00534">
    <property type="entry name" value="Glycos_transf_1"/>
    <property type="match status" value="1"/>
</dbReference>
<dbReference type="EMBL" id="PGVG01000018">
    <property type="protein sequence ID" value="PJG53261.1"/>
    <property type="molecule type" value="Genomic_DNA"/>
</dbReference>
<proteinExistence type="predicted"/>
<dbReference type="PANTHER" id="PTHR46401">
    <property type="entry name" value="GLYCOSYLTRANSFERASE WBBK-RELATED"/>
    <property type="match status" value="1"/>
</dbReference>
<name>A0A2M8R614_9BRAD</name>
<dbReference type="Proteomes" id="UP000231194">
    <property type="component" value="Unassembled WGS sequence"/>
</dbReference>
<evidence type="ECO:0000259" key="1">
    <source>
        <dbReference type="Pfam" id="PF00534"/>
    </source>
</evidence>
<dbReference type="GO" id="GO:0016757">
    <property type="term" value="F:glycosyltransferase activity"/>
    <property type="evidence" value="ECO:0007669"/>
    <property type="project" value="TreeGrafter"/>
</dbReference>
<evidence type="ECO:0000313" key="3">
    <source>
        <dbReference type="Proteomes" id="UP000231194"/>
    </source>
</evidence>
<sequence>MRPLRLAVMLEQALEVGGGFQQPLNDLLWLRDWADGSGNEIVVYSPYPKTLDILKEFGVVARLLKFGPLDHIFLFLKYCRPFDLVQIALKLKSSFERALIRDGIDVVHFTSTSKRHLLLYELPFIITIFDGCHRDAPEFPEVRTFGEFERREILFGLASTKAAVVIVNAPELVDDLSRRYAMERARAVCIPFSPSTYVGQSTSDAADDGAVLARYRLEPGYLFYPAQFWPHKNHMTLLAALASLRERGITERLGLCGSDRGGRDKIDAAIHSYGLSDQISIIGFVESAELGALYRGAAALVMPSYFGPTNLPPLEAWAVGTPVIYPEAFKAQAGDAAILFDYDDPRSLADAIVALRTDGTRERLRAAGHLRLAQFAAETEAGHQQFARHLERLKHRLALTAR</sequence>
<keyword evidence="2" id="KW-0808">Transferase</keyword>
<gene>
    <name evidence="2" type="ORF">CVM73_21735</name>
</gene>
<accession>A0A2M8R614</accession>
<dbReference type="SUPFAM" id="SSF53756">
    <property type="entry name" value="UDP-Glycosyltransferase/glycogen phosphorylase"/>
    <property type="match status" value="1"/>
</dbReference>